<dbReference type="GO" id="GO:0005507">
    <property type="term" value="F:copper ion binding"/>
    <property type="evidence" value="ECO:0007669"/>
    <property type="project" value="UniProtKB-UniRule"/>
</dbReference>
<keyword evidence="2 5" id="KW-0479">Metal-binding</keyword>
<keyword evidence="4 5" id="KW-0186">Copper</keyword>
<keyword evidence="3 5" id="KW-0249">Electron transport</keyword>
<evidence type="ECO:0000256" key="2">
    <source>
        <dbReference type="ARBA" id="ARBA00022723"/>
    </source>
</evidence>
<dbReference type="STRING" id="246195.DNO_1049"/>
<evidence type="ECO:0000313" key="7">
    <source>
        <dbReference type="EMBL" id="ABQ13766.1"/>
    </source>
</evidence>
<evidence type="ECO:0000256" key="1">
    <source>
        <dbReference type="ARBA" id="ARBA00022448"/>
    </source>
</evidence>
<dbReference type="NCBIfam" id="TIGR02695">
    <property type="entry name" value="azurin"/>
    <property type="match status" value="1"/>
</dbReference>
<dbReference type="RefSeq" id="WP_012031356.1">
    <property type="nucleotide sequence ID" value="NC_009446.1"/>
</dbReference>
<dbReference type="GO" id="GO:0009055">
    <property type="term" value="F:electron transfer activity"/>
    <property type="evidence" value="ECO:0007669"/>
    <property type="project" value="InterPro"/>
</dbReference>
<feature type="domain" description="Blue (type 1) copper" evidence="6">
    <location>
        <begin position="45"/>
        <end position="171"/>
    </location>
</feature>
<keyword evidence="1 5" id="KW-0813">Transport</keyword>
<dbReference type="InterPro" id="IPR000923">
    <property type="entry name" value="BlueCu_1"/>
</dbReference>
<dbReference type="SUPFAM" id="SSF49503">
    <property type="entry name" value="Cupredoxins"/>
    <property type="match status" value="1"/>
</dbReference>
<comment type="subcellular location">
    <subcellularLocation>
        <location evidence="5">Periplasm</location>
    </subcellularLocation>
</comment>
<dbReference type="EMBL" id="CP000513">
    <property type="protein sequence ID" value="ABQ13766.1"/>
    <property type="molecule type" value="Genomic_DNA"/>
</dbReference>
<keyword evidence="5" id="KW-0732">Signal</keyword>
<dbReference type="CDD" id="cd13922">
    <property type="entry name" value="Azurin"/>
    <property type="match status" value="1"/>
</dbReference>
<dbReference type="GO" id="GO:0042597">
    <property type="term" value="C:periplasmic space"/>
    <property type="evidence" value="ECO:0007669"/>
    <property type="project" value="UniProtKB-SubCell"/>
</dbReference>
<dbReference type="eggNOG" id="COG3241">
    <property type="taxonomic scope" value="Bacteria"/>
</dbReference>
<feature type="chain" id="PRO_5006521847" description="Azurin" evidence="5">
    <location>
        <begin position="20"/>
        <end position="173"/>
    </location>
</feature>
<dbReference type="PANTHER" id="PTHR38439">
    <property type="entry name" value="AURACYANIN-B"/>
    <property type="match status" value="1"/>
</dbReference>
<dbReference type="InterPro" id="IPR008972">
    <property type="entry name" value="Cupredoxin"/>
</dbReference>
<dbReference type="KEGG" id="dno:DNO_1049"/>
<reference evidence="7 8" key="1">
    <citation type="journal article" date="2007" name="Nat. Biotechnol.">
        <title>Genome sequence and identification of candidate vaccine antigens from the animal pathogen Dichelobacter nodosus.</title>
        <authorList>
            <person name="Myers G.S."/>
            <person name="Parker D."/>
            <person name="Al-Hasani K."/>
            <person name="Kennan R.M."/>
            <person name="Seemann T."/>
            <person name="Ren Q."/>
            <person name="Badger J.H."/>
            <person name="Selengut J.D."/>
            <person name="Deboy R.T."/>
            <person name="Tettelin H."/>
            <person name="Boyce J.D."/>
            <person name="McCarl V.P."/>
            <person name="Han X."/>
            <person name="Nelson W.C."/>
            <person name="Madupu R."/>
            <person name="Mohamoud Y."/>
            <person name="Holley T."/>
            <person name="Fedorova N."/>
            <person name="Khouri H."/>
            <person name="Bottomley S.P."/>
            <person name="Whittington R.J."/>
            <person name="Adler B."/>
            <person name="Songer J.G."/>
            <person name="Rood J.I."/>
            <person name="Paulsen I.T."/>
        </authorList>
    </citation>
    <scope>NUCLEOTIDE SEQUENCE [LARGE SCALE GENOMIC DNA]</scope>
    <source>
        <strain evidence="7 8">VCS1703A</strain>
    </source>
</reference>
<organism evidence="7 8">
    <name type="scientific">Dichelobacter nodosus (strain VCS1703A)</name>
    <dbReference type="NCBI Taxonomy" id="246195"/>
    <lineage>
        <taxon>Bacteria</taxon>
        <taxon>Pseudomonadati</taxon>
        <taxon>Pseudomonadota</taxon>
        <taxon>Gammaproteobacteria</taxon>
        <taxon>Cardiobacteriales</taxon>
        <taxon>Cardiobacteriaceae</taxon>
        <taxon>Dichelobacter</taxon>
    </lineage>
</organism>
<sequence length="173" mass="19199">MKKTWIAVLAVFLSGMSAAQEKASVNLSLSDEKAVEKEACEVFLEADDAMHFNQDTLIINKMDCAEFTLHLKHTGKLPAEKMGHNVVIAKITQKDSKDDFEDIVQTNIAAGVKNNYVQQNDRRIIAHTDLIGGGEETKITFKTNIFSANFDYVFFCSAPEHAKTMRGTVVVAE</sequence>
<dbReference type="InterPro" id="IPR050845">
    <property type="entry name" value="Cu-binding_ET"/>
</dbReference>
<proteinExistence type="predicted"/>
<evidence type="ECO:0000313" key="8">
    <source>
        <dbReference type="Proteomes" id="UP000000248"/>
    </source>
</evidence>
<dbReference type="OrthoDB" id="9814063at2"/>
<name>A5EXU2_DICNV</name>
<dbReference type="Pfam" id="PF00127">
    <property type="entry name" value="Copper-bind"/>
    <property type="match status" value="1"/>
</dbReference>
<protein>
    <recommendedName>
        <fullName evidence="5">Azurin</fullName>
    </recommendedName>
</protein>
<gene>
    <name evidence="7" type="primary">azu</name>
    <name evidence="7" type="ordered locus">DNO_1049</name>
</gene>
<evidence type="ECO:0000259" key="6">
    <source>
        <dbReference type="Pfam" id="PF00127"/>
    </source>
</evidence>
<dbReference type="InterPro" id="IPR014068">
    <property type="entry name" value="Azurin"/>
</dbReference>
<keyword evidence="8" id="KW-1185">Reference proteome</keyword>
<keyword evidence="5" id="KW-0574">Periplasm</keyword>
<accession>A5EXU2</accession>
<evidence type="ECO:0000256" key="3">
    <source>
        <dbReference type="ARBA" id="ARBA00022982"/>
    </source>
</evidence>
<comment type="function">
    <text evidence="5">Transfers electrons from cytochrome c551 to cytochrome oxidase.</text>
</comment>
<feature type="signal peptide" evidence="5">
    <location>
        <begin position="1"/>
        <end position="19"/>
    </location>
</feature>
<dbReference type="Proteomes" id="UP000000248">
    <property type="component" value="Chromosome"/>
</dbReference>
<dbReference type="HOGENOM" id="CLU_112845_0_0_6"/>
<dbReference type="Gene3D" id="2.60.40.420">
    <property type="entry name" value="Cupredoxins - blue copper proteins"/>
    <property type="match status" value="1"/>
</dbReference>
<dbReference type="AlphaFoldDB" id="A5EXU2"/>
<dbReference type="PANTHER" id="PTHR38439:SF2">
    <property type="entry name" value="OUTER MEMBRANE PROTEIN H.8"/>
    <property type="match status" value="1"/>
</dbReference>
<evidence type="ECO:0000256" key="4">
    <source>
        <dbReference type="ARBA" id="ARBA00023008"/>
    </source>
</evidence>
<evidence type="ECO:0000256" key="5">
    <source>
        <dbReference type="RuleBase" id="RU363017"/>
    </source>
</evidence>